<organism evidence="3 4">
    <name type="scientific">Clostridium muellerianum</name>
    <dbReference type="NCBI Taxonomy" id="2716538"/>
    <lineage>
        <taxon>Bacteria</taxon>
        <taxon>Bacillati</taxon>
        <taxon>Bacillota</taxon>
        <taxon>Clostridia</taxon>
        <taxon>Eubacteriales</taxon>
        <taxon>Clostridiaceae</taxon>
        <taxon>Clostridium</taxon>
    </lineage>
</organism>
<comment type="caution">
    <text evidence="3">The sequence shown here is derived from an EMBL/GenBank/DDBJ whole genome shotgun (WGS) entry which is preliminary data.</text>
</comment>
<feature type="non-terminal residue" evidence="3">
    <location>
        <position position="1"/>
    </location>
</feature>
<evidence type="ECO:0000256" key="1">
    <source>
        <dbReference type="ARBA" id="ARBA00022737"/>
    </source>
</evidence>
<dbReference type="InterPro" id="IPR036770">
    <property type="entry name" value="Ankyrin_rpt-contain_sf"/>
</dbReference>
<dbReference type="SMART" id="SM00248">
    <property type="entry name" value="ANK"/>
    <property type="match status" value="3"/>
</dbReference>
<dbReference type="SUPFAM" id="SSF48403">
    <property type="entry name" value="Ankyrin repeat"/>
    <property type="match status" value="1"/>
</dbReference>
<keyword evidence="4" id="KW-1185">Reference proteome</keyword>
<evidence type="ECO:0000256" key="2">
    <source>
        <dbReference type="ARBA" id="ARBA00023043"/>
    </source>
</evidence>
<name>A0A7Y0HN60_9CLOT</name>
<dbReference type="PANTHER" id="PTHR24189">
    <property type="entry name" value="MYOTROPHIN"/>
    <property type="match status" value="1"/>
</dbReference>
<protein>
    <submittedName>
        <fullName evidence="3">Ankyrin repeat domain-containing protein</fullName>
    </submittedName>
</protein>
<dbReference type="EMBL" id="JABBNI010000015">
    <property type="protein sequence ID" value="NMM62850.1"/>
    <property type="molecule type" value="Genomic_DNA"/>
</dbReference>
<dbReference type="AlphaFoldDB" id="A0A7Y0HN60"/>
<dbReference type="RefSeq" id="WP_169297458.1">
    <property type="nucleotide sequence ID" value="NZ_JABBNI010000015.1"/>
</dbReference>
<evidence type="ECO:0000313" key="4">
    <source>
        <dbReference type="Proteomes" id="UP000537131"/>
    </source>
</evidence>
<dbReference type="PANTHER" id="PTHR24189:SF50">
    <property type="entry name" value="ANKYRIN REPEAT AND SOCS BOX PROTEIN 2"/>
    <property type="match status" value="1"/>
</dbReference>
<reference evidence="3 4" key="2">
    <citation type="submission" date="2020-06" db="EMBL/GenBank/DDBJ databases">
        <title>Complete Genome Sequence of Clostridium muelleri sp. nov. P21T, an Acid-Alcohol Producing Acetogen Isolated from Old Hay.</title>
        <authorList>
            <person name="Duncan K.E."/>
            <person name="Tanner R.S."/>
        </authorList>
    </citation>
    <scope>NUCLEOTIDE SEQUENCE [LARGE SCALE GENOMIC DNA]</scope>
    <source>
        <strain evidence="3 4">P21</strain>
    </source>
</reference>
<dbReference type="Pfam" id="PF12796">
    <property type="entry name" value="Ank_2"/>
    <property type="match status" value="1"/>
</dbReference>
<keyword evidence="2" id="KW-0040">ANK repeat</keyword>
<dbReference type="InterPro" id="IPR050745">
    <property type="entry name" value="Multifunctional_regulatory"/>
</dbReference>
<proteinExistence type="predicted"/>
<dbReference type="Proteomes" id="UP000537131">
    <property type="component" value="Unassembled WGS sequence"/>
</dbReference>
<sequence>VKNENVNKIEKIAKNKPELLNYQDPKYGATLLLWSVGSEKYKSAEALLKCGVDPNIATKVAGETPLFRAAGFSWVDNEVKKDPKYVRLLLSYHADPNKNYIGRNDDDIKSGKSPLMNSVSAGIEKTKALVEAGADINYKTKKGKTAAICVLDIGGGNVTEEMRRYAYYLIAEKKAKVNESYYISNPNRKFYPVDSLRDWTIELGSEEYKMKMAIVKEFANQGVNYWDTKISDDTLEHIKQIHPNDWEEYIKKY</sequence>
<accession>A0A7Y0HN60</accession>
<dbReference type="Gene3D" id="1.25.40.20">
    <property type="entry name" value="Ankyrin repeat-containing domain"/>
    <property type="match status" value="1"/>
</dbReference>
<reference evidence="3 4" key="1">
    <citation type="submission" date="2020-04" db="EMBL/GenBank/DDBJ databases">
        <authorList>
            <person name="Doyle D.A."/>
        </authorList>
    </citation>
    <scope>NUCLEOTIDE SEQUENCE [LARGE SCALE GENOMIC DNA]</scope>
    <source>
        <strain evidence="3 4">P21</strain>
    </source>
</reference>
<gene>
    <name evidence="3" type="ORF">HBE96_09080</name>
</gene>
<dbReference type="InterPro" id="IPR002110">
    <property type="entry name" value="Ankyrin_rpt"/>
</dbReference>
<keyword evidence="1" id="KW-0677">Repeat</keyword>
<evidence type="ECO:0000313" key="3">
    <source>
        <dbReference type="EMBL" id="NMM62850.1"/>
    </source>
</evidence>